<dbReference type="EMBL" id="JAHYIQ010000010">
    <property type="protein sequence ID" value="KAK1128441.1"/>
    <property type="molecule type" value="Genomic_DNA"/>
</dbReference>
<keyword evidence="2" id="KW-1185">Reference proteome</keyword>
<dbReference type="AlphaFoldDB" id="A0AA40FZV9"/>
<name>A0AA40FZV9_9HYME</name>
<sequence>MVRPRRKRTTKIKRFKGSLERLCRGNSNPDCQNPPEFGGRSETLQNAFRNADTTVKPLVQLQAESTVPRRSQLNI</sequence>
<comment type="caution">
    <text evidence="1">The sequence shown here is derived from an EMBL/GenBank/DDBJ whole genome shotgun (WGS) entry which is preliminary data.</text>
</comment>
<dbReference type="Proteomes" id="UP001177670">
    <property type="component" value="Unassembled WGS sequence"/>
</dbReference>
<reference evidence="1" key="1">
    <citation type="submission" date="2021-10" db="EMBL/GenBank/DDBJ databases">
        <title>Melipona bicolor Genome sequencing and assembly.</title>
        <authorList>
            <person name="Araujo N.S."/>
            <person name="Arias M.C."/>
        </authorList>
    </citation>
    <scope>NUCLEOTIDE SEQUENCE</scope>
    <source>
        <strain evidence="1">USP_2M_L1-L4_2017</strain>
        <tissue evidence="1">Whole body</tissue>
    </source>
</reference>
<accession>A0AA40FZV9</accession>
<evidence type="ECO:0000313" key="1">
    <source>
        <dbReference type="EMBL" id="KAK1128441.1"/>
    </source>
</evidence>
<protein>
    <submittedName>
        <fullName evidence="1">Uncharacterized protein</fullName>
    </submittedName>
</protein>
<evidence type="ECO:0000313" key="2">
    <source>
        <dbReference type="Proteomes" id="UP001177670"/>
    </source>
</evidence>
<gene>
    <name evidence="1" type="ORF">K0M31_002905</name>
</gene>
<proteinExistence type="predicted"/>
<organism evidence="1 2">
    <name type="scientific">Melipona bicolor</name>
    <dbReference type="NCBI Taxonomy" id="60889"/>
    <lineage>
        <taxon>Eukaryota</taxon>
        <taxon>Metazoa</taxon>
        <taxon>Ecdysozoa</taxon>
        <taxon>Arthropoda</taxon>
        <taxon>Hexapoda</taxon>
        <taxon>Insecta</taxon>
        <taxon>Pterygota</taxon>
        <taxon>Neoptera</taxon>
        <taxon>Endopterygota</taxon>
        <taxon>Hymenoptera</taxon>
        <taxon>Apocrita</taxon>
        <taxon>Aculeata</taxon>
        <taxon>Apoidea</taxon>
        <taxon>Anthophila</taxon>
        <taxon>Apidae</taxon>
        <taxon>Melipona</taxon>
    </lineage>
</organism>